<name>A0A318D365_9GAMM</name>
<dbReference type="InterPro" id="IPR021242">
    <property type="entry name" value="DUF2799"/>
</dbReference>
<protein>
    <recommendedName>
        <fullName evidence="5">DUF2799 domain-containing protein</fullName>
    </recommendedName>
</protein>
<evidence type="ECO:0000313" key="3">
    <source>
        <dbReference type="EMBL" id="PXF63391.1"/>
    </source>
</evidence>
<keyword evidence="2" id="KW-0732">Signal</keyword>
<dbReference type="PROSITE" id="PS51257">
    <property type="entry name" value="PROKAR_LIPOPROTEIN"/>
    <property type="match status" value="1"/>
</dbReference>
<reference evidence="3 4" key="1">
    <citation type="submission" date="2018-05" db="EMBL/GenBank/DDBJ databases">
        <title>Kangiella spongicola genome sequence.</title>
        <authorList>
            <person name="Maclea K.S."/>
            <person name="Goen A.E."/>
            <person name="Kelley C."/>
            <person name="Underriner A."/>
            <person name="Silverwood T."/>
            <person name="Trachtenberg A.M."/>
        </authorList>
    </citation>
    <scope>NUCLEOTIDE SEQUENCE [LARGE SCALE GENOMIC DNA]</scope>
    <source>
        <strain evidence="3 4">ATCC BAA-2076</strain>
    </source>
</reference>
<evidence type="ECO:0000313" key="4">
    <source>
        <dbReference type="Proteomes" id="UP000247689"/>
    </source>
</evidence>
<feature type="chain" id="PRO_5016308032" description="DUF2799 domain-containing protein" evidence="2">
    <location>
        <begin position="25"/>
        <end position="187"/>
    </location>
</feature>
<gene>
    <name evidence="3" type="ORF">DL796_08145</name>
</gene>
<accession>A0A318D365</accession>
<proteinExistence type="predicted"/>
<dbReference type="Pfam" id="PF10973">
    <property type="entry name" value="DUF2799"/>
    <property type="match status" value="1"/>
</dbReference>
<keyword evidence="4" id="KW-1185">Reference proteome</keyword>
<evidence type="ECO:0000256" key="1">
    <source>
        <dbReference type="SAM" id="Coils"/>
    </source>
</evidence>
<dbReference type="EMBL" id="QICH01000002">
    <property type="protein sequence ID" value="PXF63391.1"/>
    <property type="molecule type" value="Genomic_DNA"/>
</dbReference>
<organism evidence="3 4">
    <name type="scientific">Kangiella spongicola</name>
    <dbReference type="NCBI Taxonomy" id="796379"/>
    <lineage>
        <taxon>Bacteria</taxon>
        <taxon>Pseudomonadati</taxon>
        <taxon>Pseudomonadota</taxon>
        <taxon>Gammaproteobacteria</taxon>
        <taxon>Kangiellales</taxon>
        <taxon>Kangiellaceae</taxon>
        <taxon>Kangiella</taxon>
    </lineage>
</organism>
<dbReference type="Proteomes" id="UP000247689">
    <property type="component" value="Unassembled WGS sequence"/>
</dbReference>
<evidence type="ECO:0000256" key="2">
    <source>
        <dbReference type="SAM" id="SignalP"/>
    </source>
</evidence>
<sequence length="187" mass="21356">MTMKTIITLGGFALLTLLSGCATLSETECASGNWQQIGYKDGKSGRDSDYIIKHESACIEYGVQLDREAYEAGRQQGLARYCTADNGFSRGSRGSSPNLSCSSHQFPVYFDGYSQGLFSRLERLEIELDEAYKEHEILTEVLRRVKDEQEKDRIELELEDVDNDIDALQRQVSQTKDLIRRYQRYQD</sequence>
<evidence type="ECO:0008006" key="5">
    <source>
        <dbReference type="Google" id="ProtNLM"/>
    </source>
</evidence>
<feature type="coiled-coil region" evidence="1">
    <location>
        <begin position="114"/>
        <end position="185"/>
    </location>
</feature>
<keyword evidence="1" id="KW-0175">Coiled coil</keyword>
<dbReference type="AlphaFoldDB" id="A0A318D365"/>
<dbReference type="OrthoDB" id="5917215at2"/>
<feature type="signal peptide" evidence="2">
    <location>
        <begin position="1"/>
        <end position="24"/>
    </location>
</feature>
<comment type="caution">
    <text evidence="3">The sequence shown here is derived from an EMBL/GenBank/DDBJ whole genome shotgun (WGS) entry which is preliminary data.</text>
</comment>